<dbReference type="PANTHER" id="PTHR35897:SF2">
    <property type="entry name" value="METHYLTRANSFERASE DOMAIN-CONTAINING PROTEIN"/>
    <property type="match status" value="1"/>
</dbReference>
<organism evidence="1 2">
    <name type="scientific">Cladonia borealis</name>
    <dbReference type="NCBI Taxonomy" id="184061"/>
    <lineage>
        <taxon>Eukaryota</taxon>
        <taxon>Fungi</taxon>
        <taxon>Dikarya</taxon>
        <taxon>Ascomycota</taxon>
        <taxon>Pezizomycotina</taxon>
        <taxon>Lecanoromycetes</taxon>
        <taxon>OSLEUM clade</taxon>
        <taxon>Lecanoromycetidae</taxon>
        <taxon>Lecanorales</taxon>
        <taxon>Lecanorineae</taxon>
        <taxon>Cladoniaceae</taxon>
        <taxon>Cladonia</taxon>
    </lineage>
</organism>
<evidence type="ECO:0008006" key="3">
    <source>
        <dbReference type="Google" id="ProtNLM"/>
    </source>
</evidence>
<dbReference type="Proteomes" id="UP001166286">
    <property type="component" value="Unassembled WGS sequence"/>
</dbReference>
<gene>
    <name evidence="1" type="ORF">JMJ35_006746</name>
</gene>
<evidence type="ECO:0000313" key="2">
    <source>
        <dbReference type="Proteomes" id="UP001166286"/>
    </source>
</evidence>
<dbReference type="InterPro" id="IPR029063">
    <property type="entry name" value="SAM-dependent_MTases_sf"/>
</dbReference>
<protein>
    <recommendedName>
        <fullName evidence="3">Methyltransferase</fullName>
    </recommendedName>
</protein>
<evidence type="ECO:0000313" key="1">
    <source>
        <dbReference type="EMBL" id="KAK0511194.1"/>
    </source>
</evidence>
<sequence>MAKMLDGPVPNGARSVSWPWYHHTLTTELTADARTLLEQYSKIPPDRVETHIYRVRDKAWGIFPWPCVGEFWFLSFGLAKHPLYHTVILPRLKSGDALLDLGACLGQDLRKCVFDGAPANKLYASDLFEQYEDLAYELWNDRDIFPPNHYIKDDVLADNDRFMHGNLMMTLGPGQIDIIVINMFLHLFNYQNQLKVATRILRLLSHKPGSIILGSQAGVVNPIEQPLKPPFDKTEDGEKRTVFRHSPESFIRMWEDAGRASGVPLRPIICDFQKPEATDASAPGVDTGLKAEEKKPFTADDLFSKEPLTKPRVYFSGPETGRLYFSIIRS</sequence>
<name>A0AA39QZN9_9LECA</name>
<reference evidence="1" key="1">
    <citation type="submission" date="2023-03" db="EMBL/GenBank/DDBJ databases">
        <title>Complete genome of Cladonia borealis.</title>
        <authorList>
            <person name="Park H."/>
        </authorList>
    </citation>
    <scope>NUCLEOTIDE SEQUENCE</scope>
    <source>
        <strain evidence="1">ANT050790</strain>
    </source>
</reference>
<dbReference type="SUPFAM" id="SSF53335">
    <property type="entry name" value="S-adenosyl-L-methionine-dependent methyltransferases"/>
    <property type="match status" value="1"/>
</dbReference>
<dbReference type="AlphaFoldDB" id="A0AA39QZN9"/>
<proteinExistence type="predicted"/>
<dbReference type="PANTHER" id="PTHR35897">
    <property type="entry name" value="METHYLTRANSFERASE AUSD"/>
    <property type="match status" value="1"/>
</dbReference>
<dbReference type="InterPro" id="IPR051654">
    <property type="entry name" value="Meroterpenoid_MTases"/>
</dbReference>
<comment type="caution">
    <text evidence="1">The sequence shown here is derived from an EMBL/GenBank/DDBJ whole genome shotgun (WGS) entry which is preliminary data.</text>
</comment>
<dbReference type="Gene3D" id="3.40.50.150">
    <property type="entry name" value="Vaccinia Virus protein VP39"/>
    <property type="match status" value="1"/>
</dbReference>
<dbReference type="EMBL" id="JAFEKC020000014">
    <property type="protein sequence ID" value="KAK0511194.1"/>
    <property type="molecule type" value="Genomic_DNA"/>
</dbReference>
<accession>A0AA39QZN9</accession>
<keyword evidence="2" id="KW-1185">Reference proteome</keyword>